<feature type="compositionally biased region" description="Low complexity" evidence="1">
    <location>
        <begin position="36"/>
        <end position="51"/>
    </location>
</feature>
<protein>
    <submittedName>
        <fullName evidence="2">Uncharacterized protein</fullName>
    </submittedName>
</protein>
<dbReference type="STRING" id="2015173.A0A026WQA2"/>
<proteinExistence type="predicted"/>
<sequence length="173" mass="19364">MSIVEETFRGVSRRSRDGSRGTASAGDWSAAGTRGPAQPAPTAASATSSAAFSRPRDTVGPTRRQSSRDSVDSAGQLTPPDHADLLFKVSSCRLILVSLLSLFFHARSLVSPIRSPDMLICKSLFSPFLTRFLSYFFRRNHVVSSPILRDAHFYFNRELRRIAFTRYTWRSKF</sequence>
<evidence type="ECO:0000313" key="3">
    <source>
        <dbReference type="Proteomes" id="UP000053097"/>
    </source>
</evidence>
<dbReference type="EMBL" id="KK107139">
    <property type="protein sequence ID" value="EZA57876.1"/>
    <property type="molecule type" value="Genomic_DNA"/>
</dbReference>
<keyword evidence="3" id="KW-1185">Reference proteome</keyword>
<gene>
    <name evidence="2" type="ORF">X777_00978</name>
</gene>
<dbReference type="AlphaFoldDB" id="A0A026WQA2"/>
<evidence type="ECO:0000256" key="1">
    <source>
        <dbReference type="SAM" id="MobiDB-lite"/>
    </source>
</evidence>
<accession>A0A026WQA2</accession>
<dbReference type="OrthoDB" id="9989112at2759"/>
<reference evidence="2 3" key="1">
    <citation type="journal article" date="2014" name="Curr. Biol.">
        <title>The genome of the clonal raider ant Cerapachys biroi.</title>
        <authorList>
            <person name="Oxley P.R."/>
            <person name="Ji L."/>
            <person name="Fetter-Pruneda I."/>
            <person name="McKenzie S.K."/>
            <person name="Li C."/>
            <person name="Hu H."/>
            <person name="Zhang G."/>
            <person name="Kronauer D.J."/>
        </authorList>
    </citation>
    <scope>NUCLEOTIDE SEQUENCE [LARGE SCALE GENOMIC DNA]</scope>
</reference>
<organism evidence="2 3">
    <name type="scientific">Ooceraea biroi</name>
    <name type="common">Clonal raider ant</name>
    <name type="synonym">Cerapachys biroi</name>
    <dbReference type="NCBI Taxonomy" id="2015173"/>
    <lineage>
        <taxon>Eukaryota</taxon>
        <taxon>Metazoa</taxon>
        <taxon>Ecdysozoa</taxon>
        <taxon>Arthropoda</taxon>
        <taxon>Hexapoda</taxon>
        <taxon>Insecta</taxon>
        <taxon>Pterygota</taxon>
        <taxon>Neoptera</taxon>
        <taxon>Endopterygota</taxon>
        <taxon>Hymenoptera</taxon>
        <taxon>Apocrita</taxon>
        <taxon>Aculeata</taxon>
        <taxon>Formicoidea</taxon>
        <taxon>Formicidae</taxon>
        <taxon>Dorylinae</taxon>
        <taxon>Ooceraea</taxon>
    </lineage>
</organism>
<feature type="region of interest" description="Disordered" evidence="1">
    <location>
        <begin position="1"/>
        <end position="76"/>
    </location>
</feature>
<evidence type="ECO:0000313" key="2">
    <source>
        <dbReference type="EMBL" id="EZA57876.1"/>
    </source>
</evidence>
<name>A0A026WQA2_OOCBI</name>
<dbReference type="Proteomes" id="UP000053097">
    <property type="component" value="Unassembled WGS sequence"/>
</dbReference>